<dbReference type="RefSeq" id="WP_311183767.1">
    <property type="nucleotide sequence ID" value="NZ_CP115543.1"/>
</dbReference>
<evidence type="ECO:0000256" key="1">
    <source>
        <dbReference type="ARBA" id="ARBA00022827"/>
    </source>
</evidence>
<accession>A0ABY9YEK3</accession>
<evidence type="ECO:0000313" key="4">
    <source>
        <dbReference type="Proteomes" id="UP001305421"/>
    </source>
</evidence>
<dbReference type="Pfam" id="PF01565">
    <property type="entry name" value="FAD_binding_4"/>
    <property type="match status" value="1"/>
</dbReference>
<dbReference type="InterPro" id="IPR016169">
    <property type="entry name" value="FAD-bd_PCMH_sub2"/>
</dbReference>
<dbReference type="PANTHER" id="PTHR43762">
    <property type="entry name" value="L-GULONOLACTONE OXIDASE"/>
    <property type="match status" value="1"/>
</dbReference>
<keyword evidence="1" id="KW-0274">FAD</keyword>
<dbReference type="InterPro" id="IPR016166">
    <property type="entry name" value="FAD-bd_PCMH"/>
</dbReference>
<dbReference type="PROSITE" id="PS51387">
    <property type="entry name" value="FAD_PCMH"/>
    <property type="match status" value="1"/>
</dbReference>
<reference evidence="3 4" key="1">
    <citation type="submission" date="2022-12" db="EMBL/GenBank/DDBJ databases">
        <title>Two new species, Stenotrophomonas aracearum and Stenotrophomonas oahuensis, isolated from Anthurium (Araceae family) in Hawaii.</title>
        <authorList>
            <person name="Chunag S.C."/>
            <person name="Dobhal S."/>
            <person name="Alvarez A."/>
            <person name="Arif M."/>
        </authorList>
    </citation>
    <scope>NUCLEOTIDE SEQUENCE [LARGE SCALE GENOMIC DNA]</scope>
    <source>
        <strain evidence="3 4">A5588</strain>
    </source>
</reference>
<dbReference type="PANTHER" id="PTHR43762:SF1">
    <property type="entry name" value="D-ARABINONO-1,4-LACTONE OXIDASE"/>
    <property type="match status" value="1"/>
</dbReference>
<dbReference type="InterPro" id="IPR006094">
    <property type="entry name" value="Oxid_FAD_bind_N"/>
</dbReference>
<sequence length="435" mass="48016">MRSTRGQSWGRYPHAQQTLLALSDRAADLPVACGTVLPHGNGRSYGDSCLNPGGSLLMTRALDRFIAFDPASGVLRCEAGVTLAEIIELALPAGWFLPVTPGTRYATVGGAVGNDVHGKNHHRAGSFGHHVRCLELLRSDGSRQLLDAQDQSGLFAATIGGLGLTGVVTWAELQLRRVPGPWIETESIRFDSLDDFFALSRESADGFEYTVAWIDCLATGKHLGRGHFLRGDHAPGNAQAATPSASPRRSMPLVPPVSLVNRLTLRPFNTLYYWRQPARRRRHVSHYQSYFYPLDGINHWNRMYGPQGFLQHQCVLPPQHAREATAALLSEISRSGRGSFLAVLKEFGNRPSPGLLSFPRPGTTLALDFPNDGPEVFRMLERLDAIVGEVGGAVYAAKDARMSGALFRQSYPQWQHFSRFIDPRFSSGFWRRVME</sequence>
<dbReference type="EMBL" id="CP115543">
    <property type="protein sequence ID" value="WNH49299.1"/>
    <property type="molecule type" value="Genomic_DNA"/>
</dbReference>
<evidence type="ECO:0000259" key="2">
    <source>
        <dbReference type="PROSITE" id="PS51387"/>
    </source>
</evidence>
<organism evidence="3 4">
    <name type="scientific">Stenotrophomonas aracearum</name>
    <dbReference type="NCBI Taxonomy" id="3003272"/>
    <lineage>
        <taxon>Bacteria</taxon>
        <taxon>Pseudomonadati</taxon>
        <taxon>Pseudomonadota</taxon>
        <taxon>Gammaproteobacteria</taxon>
        <taxon>Lysobacterales</taxon>
        <taxon>Lysobacteraceae</taxon>
        <taxon>Stenotrophomonas</taxon>
    </lineage>
</organism>
<dbReference type="Gene3D" id="3.30.465.10">
    <property type="match status" value="1"/>
</dbReference>
<proteinExistence type="predicted"/>
<dbReference type="InterPro" id="IPR036318">
    <property type="entry name" value="FAD-bd_PCMH-like_sf"/>
</dbReference>
<feature type="domain" description="FAD-binding PCMH-type" evidence="2">
    <location>
        <begin position="1"/>
        <end position="178"/>
    </location>
</feature>
<keyword evidence="4" id="KW-1185">Reference proteome</keyword>
<dbReference type="InterPro" id="IPR010031">
    <property type="entry name" value="FAD_lactone_oxidase-like"/>
</dbReference>
<gene>
    <name evidence="3" type="ORF">PDM28_02895</name>
</gene>
<dbReference type="SUPFAM" id="SSF56176">
    <property type="entry name" value="FAD-binding/transporter-associated domain-like"/>
    <property type="match status" value="1"/>
</dbReference>
<dbReference type="Proteomes" id="UP001305421">
    <property type="component" value="Chromosome"/>
</dbReference>
<evidence type="ECO:0000313" key="3">
    <source>
        <dbReference type="EMBL" id="WNH49299.1"/>
    </source>
</evidence>
<keyword evidence="1" id="KW-0285">Flavoprotein</keyword>
<protein>
    <submittedName>
        <fullName evidence="3">FAD-binding oxidoreductase</fullName>
    </submittedName>
</protein>
<name>A0ABY9YEK3_9GAMM</name>